<feature type="region of interest" description="Disordered" evidence="1">
    <location>
        <begin position="56"/>
        <end position="79"/>
    </location>
</feature>
<dbReference type="Proteomes" id="UP000043764">
    <property type="component" value="Unassembled WGS sequence"/>
</dbReference>
<name>A0A0H5D1X7_9RHOB</name>
<dbReference type="AlphaFoldDB" id="A0A0H5D1X7"/>
<evidence type="ECO:0000313" key="2">
    <source>
        <dbReference type="EMBL" id="CRL10713.1"/>
    </source>
</evidence>
<reference evidence="3" key="1">
    <citation type="submission" date="2015-05" db="EMBL/GenBank/DDBJ databases">
        <authorList>
            <person name="Rodrigo-Torres Lidia"/>
            <person name="Arahal R.David."/>
        </authorList>
    </citation>
    <scope>NUCLEOTIDE SEQUENCE [LARGE SCALE GENOMIC DNA]</scope>
    <source>
        <strain evidence="3">CECT 7321</strain>
    </source>
</reference>
<keyword evidence="3" id="KW-1185">Reference proteome</keyword>
<gene>
    <name evidence="2" type="ORF">NIT7321_01560</name>
</gene>
<feature type="compositionally biased region" description="Basic and acidic residues" evidence="1">
    <location>
        <begin position="56"/>
        <end position="71"/>
    </location>
</feature>
<dbReference type="RefSeq" id="WP_050673132.1">
    <property type="nucleotide sequence ID" value="NZ_CVRL01000014.1"/>
</dbReference>
<proteinExistence type="predicted"/>
<sequence length="87" mass="10077">MDKETAIKEVRRYAKETERVIESLELDTDKIETFVEVEDQHDDGIRLSLTIEDHHLDPESDGYDPDHDRSDSAALNPYSPQAFLKVF</sequence>
<organism evidence="2 3">
    <name type="scientific">Phaeobacter italicus</name>
    <dbReference type="NCBI Taxonomy" id="481446"/>
    <lineage>
        <taxon>Bacteria</taxon>
        <taxon>Pseudomonadati</taxon>
        <taxon>Pseudomonadota</taxon>
        <taxon>Alphaproteobacteria</taxon>
        <taxon>Rhodobacterales</taxon>
        <taxon>Roseobacteraceae</taxon>
        <taxon>Phaeobacter</taxon>
    </lineage>
</organism>
<evidence type="ECO:0000313" key="3">
    <source>
        <dbReference type="Proteomes" id="UP000043764"/>
    </source>
</evidence>
<protein>
    <submittedName>
        <fullName evidence="2">Uncharacterized protein</fullName>
    </submittedName>
</protein>
<evidence type="ECO:0000256" key="1">
    <source>
        <dbReference type="SAM" id="MobiDB-lite"/>
    </source>
</evidence>
<dbReference type="EMBL" id="CVRL01000014">
    <property type="protein sequence ID" value="CRL10713.1"/>
    <property type="molecule type" value="Genomic_DNA"/>
</dbReference>
<accession>A0A0H5D1X7</accession>